<gene>
    <name evidence="2" type="primary">ORF2106</name>
</gene>
<dbReference type="AlphaFoldDB" id="A0A0B6XW19"/>
<organism evidence="2">
    <name type="scientific">Arion vulgaris</name>
    <dbReference type="NCBI Taxonomy" id="1028688"/>
    <lineage>
        <taxon>Eukaryota</taxon>
        <taxon>Metazoa</taxon>
        <taxon>Spiralia</taxon>
        <taxon>Lophotrochozoa</taxon>
        <taxon>Mollusca</taxon>
        <taxon>Gastropoda</taxon>
        <taxon>Heterobranchia</taxon>
        <taxon>Euthyneura</taxon>
        <taxon>Panpulmonata</taxon>
        <taxon>Eupulmonata</taxon>
        <taxon>Stylommatophora</taxon>
        <taxon>Helicina</taxon>
        <taxon>Arionoidea</taxon>
        <taxon>Arionidae</taxon>
        <taxon>Arion</taxon>
    </lineage>
</organism>
<feature type="non-terminal residue" evidence="2">
    <location>
        <position position="213"/>
    </location>
</feature>
<sequence length="213" mass="24616">KMCHEFGITVKDIGNFKKKYLTVEDLQAGLVEECLRRHGLDKFLNQLPNILERLRLTHVLTALESRNILFRESTDLPGDPSALVMSKSSSQVRKSNESLDDDKDTTRCKSPYRRRSLSNQRNRSSSPTYRRRSKEDSRGSQKPVLQQQMSERSDDVFVLSKSSDHHPATDHHYSRSSSRDSRQPRRHSRHSEDNEEDFSGSQHLGSSRNRYTG</sequence>
<feature type="compositionally biased region" description="Low complexity" evidence="1">
    <location>
        <begin position="117"/>
        <end position="126"/>
    </location>
</feature>
<protein>
    <submittedName>
        <fullName evidence="2">Uncharacterized protein</fullName>
    </submittedName>
</protein>
<proteinExistence type="predicted"/>
<feature type="non-terminal residue" evidence="2">
    <location>
        <position position="1"/>
    </location>
</feature>
<reference evidence="2" key="1">
    <citation type="submission" date="2014-12" db="EMBL/GenBank/DDBJ databases">
        <title>Insight into the proteome of Arion vulgaris.</title>
        <authorList>
            <person name="Aradska J."/>
            <person name="Bulat T."/>
            <person name="Smidak R."/>
            <person name="Sarate P."/>
            <person name="Gangsoo J."/>
            <person name="Sialana F."/>
            <person name="Bilban M."/>
            <person name="Lubec G."/>
        </authorList>
    </citation>
    <scope>NUCLEOTIDE SEQUENCE</scope>
    <source>
        <tissue evidence="2">Skin</tissue>
    </source>
</reference>
<dbReference type="EMBL" id="HACG01000871">
    <property type="protein sequence ID" value="CEK47736.1"/>
    <property type="molecule type" value="Transcribed_RNA"/>
</dbReference>
<feature type="compositionally biased region" description="Polar residues" evidence="1">
    <location>
        <begin position="199"/>
        <end position="213"/>
    </location>
</feature>
<feature type="compositionally biased region" description="Basic and acidic residues" evidence="1">
    <location>
        <begin position="162"/>
        <end position="183"/>
    </location>
</feature>
<evidence type="ECO:0000256" key="1">
    <source>
        <dbReference type="SAM" id="MobiDB-lite"/>
    </source>
</evidence>
<evidence type="ECO:0000313" key="2">
    <source>
        <dbReference type="EMBL" id="CEK47736.1"/>
    </source>
</evidence>
<name>A0A0B6XW19_9EUPU</name>
<feature type="region of interest" description="Disordered" evidence="1">
    <location>
        <begin position="79"/>
        <end position="213"/>
    </location>
</feature>
<accession>A0A0B6XW19</accession>